<sequence length="447" mass="47822">MQARTPLLPYPAIPQRRPEMTLSPAIFERRESRVRSYSRSFPRLFASAKNATLYGADGRAYIDFLAGCSSLNYGHNDPDMQQALLDYVASDGIAHGLDLFTEAKQAFLAAYEETILKPRGMDYKLMFTGPTGANAVEAALKLARKVTGRTNVIAFTNGFHGMTLGALAATGNASKRDGAGAPLPGIHRAPFEGYFGPDIDTADLLARMLDDPSGGVDAPAAILVEPVQGEGGLNAASPEWLQRIEAIARKHGALFIVDDIQAGCGRTGRFFSFEGFGLSPDIITQAKSLSGMGLPLALALIKPEHDIWKPAEHNGTFRGNNHAFVTARVALEKFWSDDAFAETVRTKGAHLETRLRAIAARHGLAVRGRGMMLGIDTGDPQGAARICARCFDEGLIIETSGSRDEVVKILCPLTIAPADLDRGLDIVADAFEAVLAGEGAFPRAAAE</sequence>
<comment type="function">
    <text evidence="7">Catalyzes reversively the conversion of L-aspartate beta-semialdehyde (ASA) to L-2,4-diaminobutyrate (DABA) by transamination with L-glutamate.</text>
</comment>
<comment type="caution">
    <text evidence="8">The sequence shown here is derived from an EMBL/GenBank/DDBJ whole genome shotgun (WGS) entry which is preliminary data.</text>
</comment>
<keyword evidence="3 7" id="KW-0032">Aminotransferase</keyword>
<evidence type="ECO:0000256" key="7">
    <source>
        <dbReference type="RuleBase" id="RU365034"/>
    </source>
</evidence>
<dbReference type="InterPro" id="IPR015421">
    <property type="entry name" value="PyrdxlP-dep_Trfase_major"/>
</dbReference>
<evidence type="ECO:0000256" key="2">
    <source>
        <dbReference type="ARBA" id="ARBA00008954"/>
    </source>
</evidence>
<dbReference type="InterPro" id="IPR004637">
    <property type="entry name" value="Dat"/>
</dbReference>
<evidence type="ECO:0000256" key="5">
    <source>
        <dbReference type="ARBA" id="ARBA00022898"/>
    </source>
</evidence>
<dbReference type="EC" id="2.6.1.76" evidence="7"/>
<gene>
    <name evidence="8" type="primary">ectB</name>
    <name evidence="8" type="ORF">DVH29_06305</name>
</gene>
<dbReference type="GO" id="GO:0045303">
    <property type="term" value="F:diaminobutyrate-2-oxoglutarate transaminase activity"/>
    <property type="evidence" value="ECO:0007669"/>
    <property type="project" value="UniProtKB-EC"/>
</dbReference>
<dbReference type="InterPro" id="IPR049704">
    <property type="entry name" value="Aminotrans_3_PPA_site"/>
</dbReference>
<dbReference type="PANTHER" id="PTHR43552">
    <property type="entry name" value="DIAMINOBUTYRATE--2-OXOGLUTARATE AMINOTRANSFERASE"/>
    <property type="match status" value="1"/>
</dbReference>
<dbReference type="NCBIfam" id="TIGR00709">
    <property type="entry name" value="dat"/>
    <property type="match status" value="1"/>
</dbReference>
<dbReference type="OrthoDB" id="5288905at2"/>
<dbReference type="PANTHER" id="PTHR43552:SF2">
    <property type="entry name" value="DIAMINOBUTYRATE--2-OXOGLUTARATE TRANSAMINASE"/>
    <property type="match status" value="1"/>
</dbReference>
<evidence type="ECO:0000313" key="9">
    <source>
        <dbReference type="Proteomes" id="UP000253759"/>
    </source>
</evidence>
<accession>A0A369W3Z6</accession>
<reference evidence="9" key="1">
    <citation type="submission" date="2018-07" db="EMBL/GenBank/DDBJ databases">
        <authorList>
            <person name="Liu B.-T."/>
            <person name="Du Z."/>
        </authorList>
    </citation>
    <scope>NUCLEOTIDE SEQUENCE [LARGE SCALE GENOMIC DNA]</scope>
    <source>
        <strain evidence="9">XYN52</strain>
    </source>
</reference>
<dbReference type="InterPro" id="IPR005814">
    <property type="entry name" value="Aminotrans_3"/>
</dbReference>
<comment type="similarity">
    <text evidence="2 6">Belongs to the class-III pyridoxal-phosphate-dependent aminotransferase family.</text>
</comment>
<dbReference type="EMBL" id="QQNH01000006">
    <property type="protein sequence ID" value="RDE09414.1"/>
    <property type="molecule type" value="Genomic_DNA"/>
</dbReference>
<dbReference type="NCBIfam" id="TIGR02407">
    <property type="entry name" value="ectoine_ectB"/>
    <property type="match status" value="1"/>
</dbReference>
<dbReference type="GO" id="GO:0019491">
    <property type="term" value="P:ectoine biosynthetic process"/>
    <property type="evidence" value="ECO:0007669"/>
    <property type="project" value="UniProtKB-UniPathway"/>
</dbReference>
<dbReference type="GO" id="GO:0047307">
    <property type="term" value="F:diaminobutyrate-pyruvate transaminase activity"/>
    <property type="evidence" value="ECO:0007669"/>
    <property type="project" value="InterPro"/>
</dbReference>
<keyword evidence="4 7" id="KW-0808">Transferase</keyword>
<dbReference type="CDD" id="cd00610">
    <property type="entry name" value="OAT_like"/>
    <property type="match status" value="1"/>
</dbReference>
<comment type="pathway">
    <text evidence="7">Amine and polyamine biosynthesis; ectoine biosynthesis; L-ectoine from L-aspartate 4-semialdehyde: step 1/3.</text>
</comment>
<dbReference type="InterPro" id="IPR015422">
    <property type="entry name" value="PyrdxlP-dep_Trfase_small"/>
</dbReference>
<comment type="cofactor">
    <cofactor evidence="1 7">
        <name>pyridoxal 5'-phosphate</name>
        <dbReference type="ChEBI" id="CHEBI:597326"/>
    </cofactor>
</comment>
<name>A0A369W3Z6_9HYPH</name>
<protein>
    <recommendedName>
        <fullName evidence="7">Diaminobutyrate--2-oxoglutarate transaminase</fullName>
        <ecNumber evidence="7">2.6.1.76</ecNumber>
    </recommendedName>
    <alternativeName>
        <fullName evidence="7">DABA aminotransferase</fullName>
    </alternativeName>
</protein>
<dbReference type="PROSITE" id="PS00600">
    <property type="entry name" value="AA_TRANSFER_CLASS_3"/>
    <property type="match status" value="1"/>
</dbReference>
<evidence type="ECO:0000313" key="8">
    <source>
        <dbReference type="EMBL" id="RDE09414.1"/>
    </source>
</evidence>
<dbReference type="Gene3D" id="3.40.640.10">
    <property type="entry name" value="Type I PLP-dependent aspartate aminotransferase-like (Major domain)"/>
    <property type="match status" value="1"/>
</dbReference>
<evidence type="ECO:0000256" key="6">
    <source>
        <dbReference type="RuleBase" id="RU003560"/>
    </source>
</evidence>
<keyword evidence="9" id="KW-1185">Reference proteome</keyword>
<evidence type="ECO:0000256" key="4">
    <source>
        <dbReference type="ARBA" id="ARBA00022679"/>
    </source>
</evidence>
<dbReference type="Gene3D" id="3.90.1150.10">
    <property type="entry name" value="Aspartate Aminotransferase, domain 1"/>
    <property type="match status" value="1"/>
</dbReference>
<comment type="catalytic activity">
    <reaction evidence="7">
        <text>L-2,4-diaminobutanoate + 2-oxoglutarate = L-aspartate 4-semialdehyde + L-glutamate</text>
        <dbReference type="Rhea" id="RHEA:11160"/>
        <dbReference type="ChEBI" id="CHEBI:16810"/>
        <dbReference type="ChEBI" id="CHEBI:29985"/>
        <dbReference type="ChEBI" id="CHEBI:58761"/>
        <dbReference type="ChEBI" id="CHEBI:537519"/>
        <dbReference type="EC" id="2.6.1.76"/>
    </reaction>
</comment>
<organism evidence="8 9">
    <name type="scientific">Pelagibacterium lacus</name>
    <dbReference type="NCBI Taxonomy" id="2282655"/>
    <lineage>
        <taxon>Bacteria</taxon>
        <taxon>Pseudomonadati</taxon>
        <taxon>Pseudomonadota</taxon>
        <taxon>Alphaproteobacteria</taxon>
        <taxon>Hyphomicrobiales</taxon>
        <taxon>Devosiaceae</taxon>
        <taxon>Pelagibacterium</taxon>
    </lineage>
</organism>
<dbReference type="SUPFAM" id="SSF53383">
    <property type="entry name" value="PLP-dependent transferases"/>
    <property type="match status" value="1"/>
</dbReference>
<dbReference type="GO" id="GO:0030170">
    <property type="term" value="F:pyridoxal phosphate binding"/>
    <property type="evidence" value="ECO:0007669"/>
    <property type="project" value="InterPro"/>
</dbReference>
<dbReference type="PIRSF" id="PIRSF000521">
    <property type="entry name" value="Transaminase_4ab_Lys_Orn"/>
    <property type="match status" value="1"/>
</dbReference>
<dbReference type="Proteomes" id="UP000253759">
    <property type="component" value="Unassembled WGS sequence"/>
</dbReference>
<dbReference type="NCBIfam" id="NF006733">
    <property type="entry name" value="PRK09264.1"/>
    <property type="match status" value="1"/>
</dbReference>
<dbReference type="InterPro" id="IPR015424">
    <property type="entry name" value="PyrdxlP-dep_Trfase"/>
</dbReference>
<dbReference type="Pfam" id="PF00202">
    <property type="entry name" value="Aminotran_3"/>
    <property type="match status" value="1"/>
</dbReference>
<evidence type="ECO:0000256" key="3">
    <source>
        <dbReference type="ARBA" id="ARBA00022576"/>
    </source>
</evidence>
<keyword evidence="5 6" id="KW-0663">Pyridoxal phosphate</keyword>
<evidence type="ECO:0000256" key="1">
    <source>
        <dbReference type="ARBA" id="ARBA00001933"/>
    </source>
</evidence>
<dbReference type="AlphaFoldDB" id="A0A369W3Z6"/>
<dbReference type="InterPro" id="IPR012773">
    <property type="entry name" value="Ectoine_EctB"/>
</dbReference>
<dbReference type="UniPathway" id="UPA00067">
    <property type="reaction ID" value="UER00121"/>
</dbReference>
<proteinExistence type="inferred from homology"/>